<keyword evidence="2" id="KW-0472">Membrane</keyword>
<gene>
    <name evidence="3" type="ORF">PBRA_007819</name>
    <name evidence="4" type="ORF">PLBR_LOCUS7423</name>
</gene>
<sequence>MIDLGRGSPRAVCVLAARLAVDAAADDCRACRTDVPECSCTADANGLVDILCNVKQMSWEWLSGCSTAADLTVHWHAEDTNRITADCFKDTPNLGGVTLIQSPEIDEDAFASLPDLLNIDLSRPAFSSLPGFTSQAAGLDIKAHAPFTLGEQSLASLPNLDWLSLSGAGVLEVPMAALDQWLRRRALSDSSRVAAIINVESSAITCVPPKPAAWAGIRLAIVTPPVDDCVPCPVGSVNAITLGFGPNCTPCPHGYTTAGVGSITCVPVDEPNSAGIDAASPSTSGVDAASPLPTSDTELASTSDAQIESLPSPGSRARGDATQEAANKDAVESDQGGAQREQLPAGSDVVIAPNDTRETVVADGGAGTAASSPVEGDIDIDDIAGTDPFILDSPIDDYVDGGDSPVPVQQNSTPVSGTEGGPDLPISFDDPHLMQAEAETDEANLGHVPGNDIRRQSEPEAANAREANSANQGTPSPALDNQWERNAENGRSSSTAHVPESAVQSSKPDPANNNTFSRNVGTIIVLIVSIAGAGAFIVSACWRHRPHRAELDVADSATLGWSEAQSNDPTGDLFHPDFKSIDL</sequence>
<feature type="compositionally biased region" description="Low complexity" evidence="1">
    <location>
        <begin position="459"/>
        <end position="471"/>
    </location>
</feature>
<feature type="compositionally biased region" description="Basic and acidic residues" evidence="1">
    <location>
        <begin position="317"/>
        <end position="331"/>
    </location>
</feature>
<reference evidence="3 5" key="1">
    <citation type="submission" date="2015-02" db="EMBL/GenBank/DDBJ databases">
        <authorList>
            <person name="Chooi Y.-H."/>
        </authorList>
    </citation>
    <scope>NUCLEOTIDE SEQUENCE [LARGE SCALE GENOMIC DNA]</scope>
    <source>
        <strain evidence="3">E3</strain>
    </source>
</reference>
<keyword evidence="5" id="KW-1185">Reference proteome</keyword>
<name>A0A0G4IXN2_PLABS</name>
<dbReference type="EMBL" id="OVEO01000013">
    <property type="protein sequence ID" value="SPR00208.1"/>
    <property type="molecule type" value="Genomic_DNA"/>
</dbReference>
<feature type="compositionally biased region" description="Polar residues" evidence="1">
    <location>
        <begin position="292"/>
        <end position="306"/>
    </location>
</feature>
<dbReference type="Proteomes" id="UP000290189">
    <property type="component" value="Unassembled WGS sequence"/>
</dbReference>
<accession>A0A0G4IXN2</accession>
<evidence type="ECO:0000313" key="3">
    <source>
        <dbReference type="EMBL" id="CEP00085.1"/>
    </source>
</evidence>
<feature type="compositionally biased region" description="Polar residues" evidence="1">
    <location>
        <begin position="407"/>
        <end position="416"/>
    </location>
</feature>
<feature type="region of interest" description="Disordered" evidence="1">
    <location>
        <begin position="276"/>
        <end position="347"/>
    </location>
</feature>
<evidence type="ECO:0000256" key="2">
    <source>
        <dbReference type="SAM" id="Phobius"/>
    </source>
</evidence>
<organism evidence="3 5">
    <name type="scientific">Plasmodiophora brassicae</name>
    <name type="common">Clubroot disease agent</name>
    <dbReference type="NCBI Taxonomy" id="37360"/>
    <lineage>
        <taxon>Eukaryota</taxon>
        <taxon>Sar</taxon>
        <taxon>Rhizaria</taxon>
        <taxon>Endomyxa</taxon>
        <taxon>Phytomyxea</taxon>
        <taxon>Plasmodiophorida</taxon>
        <taxon>Plasmodiophoridae</taxon>
        <taxon>Plasmodiophora</taxon>
    </lineage>
</organism>
<evidence type="ECO:0000313" key="4">
    <source>
        <dbReference type="EMBL" id="SPR00208.1"/>
    </source>
</evidence>
<dbReference type="InterPro" id="IPR032675">
    <property type="entry name" value="LRR_dom_sf"/>
</dbReference>
<dbReference type="Proteomes" id="UP000039324">
    <property type="component" value="Unassembled WGS sequence"/>
</dbReference>
<evidence type="ECO:0000313" key="5">
    <source>
        <dbReference type="Proteomes" id="UP000039324"/>
    </source>
</evidence>
<feature type="region of interest" description="Disordered" evidence="1">
    <location>
        <begin position="441"/>
        <end position="515"/>
    </location>
</feature>
<evidence type="ECO:0000313" key="6">
    <source>
        <dbReference type="Proteomes" id="UP000290189"/>
    </source>
</evidence>
<protein>
    <submittedName>
        <fullName evidence="3">Uncharacterized protein</fullName>
    </submittedName>
</protein>
<proteinExistence type="predicted"/>
<keyword evidence="4" id="KW-0496">Mitochondrion</keyword>
<dbReference type="EMBL" id="CDSF01000097">
    <property type="protein sequence ID" value="CEP00085.1"/>
    <property type="molecule type" value="Genomic_DNA"/>
</dbReference>
<geneLocation type="mitochondrion" evidence="4"/>
<dbReference type="SUPFAM" id="SSF52058">
    <property type="entry name" value="L domain-like"/>
    <property type="match status" value="1"/>
</dbReference>
<dbReference type="Gene3D" id="3.80.10.10">
    <property type="entry name" value="Ribonuclease Inhibitor"/>
    <property type="match status" value="1"/>
</dbReference>
<keyword evidence="2" id="KW-0812">Transmembrane</keyword>
<feature type="region of interest" description="Disordered" evidence="1">
    <location>
        <begin position="385"/>
        <end position="429"/>
    </location>
</feature>
<evidence type="ECO:0000256" key="1">
    <source>
        <dbReference type="SAM" id="MobiDB-lite"/>
    </source>
</evidence>
<dbReference type="AlphaFoldDB" id="A0A0G4IXN2"/>
<reference evidence="4 6" key="2">
    <citation type="submission" date="2018-03" db="EMBL/GenBank/DDBJ databases">
        <authorList>
            <person name="Fogelqvist J."/>
        </authorList>
    </citation>
    <scope>NUCLEOTIDE SEQUENCE [LARGE SCALE GENOMIC DNA]</scope>
</reference>
<feature type="compositionally biased region" description="Polar residues" evidence="1">
    <location>
        <begin position="489"/>
        <end position="515"/>
    </location>
</feature>
<keyword evidence="2" id="KW-1133">Transmembrane helix</keyword>
<feature type="transmembrane region" description="Helical" evidence="2">
    <location>
        <begin position="520"/>
        <end position="542"/>
    </location>
</feature>